<reference evidence="3" key="1">
    <citation type="submission" date="2020-03" db="EMBL/GenBank/DDBJ databases">
        <title>The deep terrestrial virosphere.</title>
        <authorList>
            <person name="Holmfeldt K."/>
            <person name="Nilsson E."/>
            <person name="Simone D."/>
            <person name="Lopez-Fernandez M."/>
            <person name="Wu X."/>
            <person name="de Brujin I."/>
            <person name="Lundin D."/>
            <person name="Andersson A."/>
            <person name="Bertilsson S."/>
            <person name="Dopson M."/>
        </authorList>
    </citation>
    <scope>NUCLEOTIDE SEQUENCE</scope>
    <source>
        <strain evidence="3">TM448B00541</strain>
    </source>
</reference>
<dbReference type="SUPFAM" id="SSF53756">
    <property type="entry name" value="UDP-Glycosyltransferase/glycogen phosphorylase"/>
    <property type="match status" value="1"/>
</dbReference>
<dbReference type="GO" id="GO:0009244">
    <property type="term" value="P:lipopolysaccharide core region biosynthetic process"/>
    <property type="evidence" value="ECO:0007669"/>
    <property type="project" value="TreeGrafter"/>
</dbReference>
<evidence type="ECO:0000256" key="1">
    <source>
        <dbReference type="ARBA" id="ARBA00022676"/>
    </source>
</evidence>
<dbReference type="InterPro" id="IPR002201">
    <property type="entry name" value="Glyco_trans_9"/>
</dbReference>
<dbReference type="EMBL" id="MT144631">
    <property type="protein sequence ID" value="QJH95848.1"/>
    <property type="molecule type" value="Genomic_DNA"/>
</dbReference>
<keyword evidence="1" id="KW-0328">Glycosyltransferase</keyword>
<dbReference type="PANTHER" id="PTHR30160">
    <property type="entry name" value="TETRAACYLDISACCHARIDE 4'-KINASE-RELATED"/>
    <property type="match status" value="1"/>
</dbReference>
<name>A0A6M3XDQ2_9ZZZZ</name>
<dbReference type="InterPro" id="IPR051199">
    <property type="entry name" value="LPS_LOS_Heptosyltrfase"/>
</dbReference>
<organism evidence="3">
    <name type="scientific">viral metagenome</name>
    <dbReference type="NCBI Taxonomy" id="1070528"/>
    <lineage>
        <taxon>unclassified sequences</taxon>
        <taxon>metagenomes</taxon>
        <taxon>organismal metagenomes</taxon>
    </lineage>
</organism>
<dbReference type="Pfam" id="PF01075">
    <property type="entry name" value="Glyco_transf_9"/>
    <property type="match status" value="1"/>
</dbReference>
<protein>
    <submittedName>
        <fullName evidence="3">Putative glycosyltransferase</fullName>
    </submittedName>
</protein>
<proteinExistence type="predicted"/>
<sequence>MNILIIKLGAIGDVIRTTPILNRLISKYPAARIYWLTLTPCVLPKDKIDYILNFNAGSIEVVKNIKFDLLLNLDKSLEACAITNSVQADCKRGYELQNGIPSCINNKAHHKYITGIFDVYGKNNKKHYVEEIFEICDIGKFNDEPYVLNNTEKGKHTWRIDKTKTVIGLNTGCGERWKTRMWPDEYWIDLAKELIKLKYEVILLGGEAEDKKNISISLLSKAKYFGFNTLSVFIDLIDNCDLIVSQVTLATHVAIGLKKKIVLMNNIFNPNEFYLYGLGKIIEPNSGCDCYYLQKCKRKRHCMKDISVQKVLQTIDEVA</sequence>
<dbReference type="GO" id="GO:0008713">
    <property type="term" value="F:ADP-heptose-lipopolysaccharide heptosyltransferase activity"/>
    <property type="evidence" value="ECO:0007669"/>
    <property type="project" value="TreeGrafter"/>
</dbReference>
<accession>A0A6M3XDQ2</accession>
<gene>
    <name evidence="3" type="ORF">TM448B00541_0002</name>
</gene>
<evidence type="ECO:0000256" key="2">
    <source>
        <dbReference type="ARBA" id="ARBA00022679"/>
    </source>
</evidence>
<dbReference type="GO" id="GO:0005829">
    <property type="term" value="C:cytosol"/>
    <property type="evidence" value="ECO:0007669"/>
    <property type="project" value="TreeGrafter"/>
</dbReference>
<dbReference type="CDD" id="cd03789">
    <property type="entry name" value="GT9_LPS_heptosyltransferase"/>
    <property type="match status" value="1"/>
</dbReference>
<dbReference type="AlphaFoldDB" id="A0A6M3XDQ2"/>
<evidence type="ECO:0000313" key="3">
    <source>
        <dbReference type="EMBL" id="QJH95848.1"/>
    </source>
</evidence>
<dbReference type="Gene3D" id="3.40.50.2000">
    <property type="entry name" value="Glycogen Phosphorylase B"/>
    <property type="match status" value="2"/>
</dbReference>
<keyword evidence="2 3" id="KW-0808">Transferase</keyword>